<reference evidence="2" key="1">
    <citation type="submission" date="2023-07" db="EMBL/GenBank/DDBJ databases">
        <authorList>
            <person name="Pelsma A.J. K."/>
        </authorList>
    </citation>
    <scope>NUCLEOTIDE SEQUENCE</scope>
</reference>
<feature type="transmembrane region" description="Helical" evidence="1">
    <location>
        <begin position="45"/>
        <end position="63"/>
    </location>
</feature>
<dbReference type="AlphaFoldDB" id="A0AA48LYI2"/>
<feature type="transmembrane region" description="Helical" evidence="1">
    <location>
        <begin position="12"/>
        <end position="33"/>
    </location>
</feature>
<keyword evidence="1" id="KW-0812">Transmembrane</keyword>
<evidence type="ECO:0000313" key="2">
    <source>
        <dbReference type="EMBL" id="CAJ0862546.1"/>
    </source>
</evidence>
<gene>
    <name evidence="2" type="ORF">AMST5_01499</name>
</gene>
<dbReference type="EMBL" id="OY288114">
    <property type="protein sequence ID" value="CAJ0862546.1"/>
    <property type="molecule type" value="Genomic_DNA"/>
</dbReference>
<organism evidence="2">
    <name type="scientific">freshwater sediment metagenome</name>
    <dbReference type="NCBI Taxonomy" id="556182"/>
    <lineage>
        <taxon>unclassified sequences</taxon>
        <taxon>metagenomes</taxon>
        <taxon>ecological metagenomes</taxon>
    </lineage>
</organism>
<accession>A0AA48LYI2</accession>
<proteinExistence type="predicted"/>
<evidence type="ECO:0000256" key="1">
    <source>
        <dbReference type="SAM" id="Phobius"/>
    </source>
</evidence>
<name>A0AA48LYI2_9ZZZZ</name>
<protein>
    <submittedName>
        <fullName evidence="2">Uncharacterized protein</fullName>
    </submittedName>
</protein>
<sequence>MEWLTSIGQTPVPTILVVSGVVFLFFSLGGQLGAQIITDKIKPKAALVTGIFLLITGIVMYGPKTDAIKGVATPKSQVFRAPKVGNIPLDWCLYFAEKCGEPAASAFCRSQGLATSSDFLQGHPVPETKVIGDGGLCQAGKNNSVCDTFAEVTCVAQ</sequence>
<keyword evidence="1" id="KW-1133">Transmembrane helix</keyword>
<keyword evidence="1" id="KW-0472">Membrane</keyword>